<feature type="domain" description="MUM1-like PWWP" evidence="2">
    <location>
        <begin position="1876"/>
        <end position="1931"/>
    </location>
</feature>
<feature type="compositionally biased region" description="Basic and acidic residues" evidence="1">
    <location>
        <begin position="257"/>
        <end position="281"/>
    </location>
</feature>
<dbReference type="InterPro" id="IPR035504">
    <property type="entry name" value="MUM1-like_PWWP"/>
</dbReference>
<feature type="compositionally biased region" description="Polar residues" evidence="1">
    <location>
        <begin position="201"/>
        <end position="214"/>
    </location>
</feature>
<organism evidence="3 4">
    <name type="scientific">Diploptera punctata</name>
    <name type="common">Pacific beetle cockroach</name>
    <dbReference type="NCBI Taxonomy" id="6984"/>
    <lineage>
        <taxon>Eukaryota</taxon>
        <taxon>Metazoa</taxon>
        <taxon>Ecdysozoa</taxon>
        <taxon>Arthropoda</taxon>
        <taxon>Hexapoda</taxon>
        <taxon>Insecta</taxon>
        <taxon>Pterygota</taxon>
        <taxon>Neoptera</taxon>
        <taxon>Polyneoptera</taxon>
        <taxon>Dictyoptera</taxon>
        <taxon>Blattodea</taxon>
        <taxon>Blaberoidea</taxon>
        <taxon>Blaberidae</taxon>
        <taxon>Diplopterinae</taxon>
        <taxon>Diploptera</taxon>
    </lineage>
</organism>
<feature type="region of interest" description="Disordered" evidence="1">
    <location>
        <begin position="102"/>
        <end position="130"/>
    </location>
</feature>
<feature type="compositionally biased region" description="Acidic residues" evidence="1">
    <location>
        <begin position="337"/>
        <end position="349"/>
    </location>
</feature>
<dbReference type="EMBL" id="JASPKZ010007732">
    <property type="protein sequence ID" value="KAJ9582822.1"/>
    <property type="molecule type" value="Genomic_DNA"/>
</dbReference>
<feature type="region of interest" description="Disordered" evidence="1">
    <location>
        <begin position="197"/>
        <end position="388"/>
    </location>
</feature>
<feature type="compositionally biased region" description="Basic and acidic residues" evidence="1">
    <location>
        <begin position="1630"/>
        <end position="1647"/>
    </location>
</feature>
<evidence type="ECO:0000313" key="3">
    <source>
        <dbReference type="EMBL" id="KAJ9582822.1"/>
    </source>
</evidence>
<protein>
    <recommendedName>
        <fullName evidence="2">MUM1-like PWWP domain-containing protein</fullName>
    </recommendedName>
</protein>
<evidence type="ECO:0000313" key="4">
    <source>
        <dbReference type="Proteomes" id="UP001233999"/>
    </source>
</evidence>
<dbReference type="Gene3D" id="2.30.30.140">
    <property type="match status" value="1"/>
</dbReference>
<accession>A0AAD8EAM8</accession>
<feature type="compositionally biased region" description="Polar residues" evidence="1">
    <location>
        <begin position="245"/>
        <end position="256"/>
    </location>
</feature>
<feature type="compositionally biased region" description="Basic and acidic residues" evidence="1">
    <location>
        <begin position="350"/>
        <end position="359"/>
    </location>
</feature>
<gene>
    <name evidence="3" type="ORF">L9F63_022830</name>
</gene>
<evidence type="ECO:0000259" key="2">
    <source>
        <dbReference type="Pfam" id="PF20884"/>
    </source>
</evidence>
<feature type="compositionally biased region" description="Low complexity" evidence="1">
    <location>
        <begin position="659"/>
        <end position="677"/>
    </location>
</feature>
<proteinExistence type="predicted"/>
<feature type="region of interest" description="Disordered" evidence="1">
    <location>
        <begin position="538"/>
        <end position="566"/>
    </location>
</feature>
<feature type="region of interest" description="Disordered" evidence="1">
    <location>
        <begin position="657"/>
        <end position="677"/>
    </location>
</feature>
<feature type="region of interest" description="Disordered" evidence="1">
    <location>
        <begin position="1549"/>
        <end position="1576"/>
    </location>
</feature>
<feature type="compositionally biased region" description="Basic and acidic residues" evidence="1">
    <location>
        <begin position="292"/>
        <end position="304"/>
    </location>
</feature>
<feature type="compositionally biased region" description="Polar residues" evidence="1">
    <location>
        <begin position="113"/>
        <end position="130"/>
    </location>
</feature>
<sequence>NKYIGKKFRYSKEMKRLGIYQINCKYNIYRTRIKEGSSVMNKFPEDVLTAENLTGGDPDILRNEEFEPEEKPDYRNIFGGENKKGIIPEKKTKSISPKVTWKVRPLGSPANGRRSQSLSPALNVLQQPRQITHPRFISEIKDDSDHVVRIRQQPSSTPNRNEQGGTPTPQYKCHQCDFTSNRLNVIVLHNKFHMADAANNGRGTSNKGGSTIKSKSAESKVGGKGKGRASTSSPNERIRARSRTVPGTNETPTRAENTTEKIAPKRKLADNSENTKTKEENSSNLKTQSPKTPEKQLKSSEKKSPIFGKRKSPKGSSERPAKKKKNDDQIRQKILDDWVEVDEEQEEKEIELIKQELSKSELCSSPTTNPTSSTPSTMTSSQNESIPEIKEEIVKPKITSCFDFDDSEDANLGIELEERAKKFVENRKIPRILEDKSEPVSKRRNIADDIKPITLMETSNMKVETEQTMAETSKETDSEKIDETVAAAPDSEDLDVAFKTLLDETAVPSLPEVPELPIAKVASPPPDIGSSSLPDVVLDSNNSETTSSTSCLPEVTSVENAGGGDHDYSIKSEMEIVEELPKKAEVEENLNPPKEECVEVPARASIDNDQEPIDNDDDEMELDINSMPVVMTDAIIKDEPGTKPPTVSMPLADLIPKTESSQSVVSDESKSDVATASSSVKTAACIGSSPTLPETVITVPKSTVVVNTQVASSSGSSVVKAPIKTVKLQAAASTTAATLSSIGKLKGAGGPTVLSQKGPGGGKFVIVQAQPSQQSRYTVGKSAQQRVTVKAAQQQLVQQGVGGGKVVILTKPQGSGQQKILTTALTPQQRIITTSGKLQTQTQPQRIISSTGAILTQINPRSVVAKGTKLTPITQQQMRALQGGKQTLGKFTMQSTQAKVILPSMQNTTVSQTSPVRVIGTLKPQTNTILIQTTQGTTVSGTVVAKSVASTSAQIQPKITTTPGIARLSNSKPKILASSGVVPTVQRITIPTTMVGKTIQTSQVQQKVVGIRTAVSPRMVVQKIQSPATAKAAGVGLLTNVSQLKKVTGVAPKVQQKVTQAGNPTPTLHKISPSQSLQKVIVPQQLKKAITQQKVTDMSVQGSKHIPVVVAATNVQSSANVTTTQPLPNLQPNITIAPAVQSSNLPLSSSHSNVTTTIPSSLPSLQPASTTTPVIMSEQIAQVVAATPSEQLGDGSTATYVLVTIDDSGALQPYDNSTLLSYDGSAQNTEGAARTLYIDPSISSSGDLENIILTIDNSASNSGTVLNLGQTNALPISATTNIAVENSNSMFNIGPSNAPAPQSSGTNQDILAEALANTQVFQPDNTVQDSLTVVNSSQSTVMTPRLLESSILTSTPSTLHQTTMLLPSLSTVLPPPNPAGVLETSLTLNQPIMTPLEVPSAAVPTLQAAPPPVPSSLELPLTITQPSLSVTSQSFPSLSVTTQSQSSPPNSSISLTSPVSAGSFNPSMPLLSEETDSQSEININISEQQSVMPPISVSSGHIEKQDDVTFNETIDNIGQETTISRDETLLTSAKSESLLSYENIPETAASEKEAISQKSSELESPLEQSSPSNYQSSDLINAESQVQEPSLSTSDHQTSLLVENNKIDNSVENHPNSTTNEMQIEMNDKCYSDNHSTSDHVDPERNSINDTDLNNVENHPQESTSSPQPPFIKSSDISELAIQQKSDINQPSYDSSTDDSQLQLNNETAVEQEASGTDNYLPAVSESTSSVEDAVAASNSSDQSIVSRVESSNLSPYSGVSSNLPGNNEADQSITNVSSQSMPLLVDEPNTETDSLQPAREKSPFKEPQFSLNNDVEMSLEQTERSKDQGSLSPLPVPCQVMHDVERSDSDDDFPPAFSPPSFSSPSKKMYSKNDVVWVRCNKEYWPAVVTNVDKKAKKAYIKTVNSPRKAKGFKVGFKSLISFDNKEKNQELLILYELVLCILNKNYDEKEIFYISSHKTPHFHRIGFKGHCPYPQPKTTVL</sequence>
<feature type="region of interest" description="Disordered" evidence="1">
    <location>
        <begin position="1846"/>
        <end position="1869"/>
    </location>
</feature>
<feature type="compositionally biased region" description="Low complexity" evidence="1">
    <location>
        <begin position="540"/>
        <end position="550"/>
    </location>
</feature>
<feature type="compositionally biased region" description="Polar residues" evidence="1">
    <location>
        <begin position="1675"/>
        <end position="1718"/>
    </location>
</feature>
<feature type="region of interest" description="Disordered" evidence="1">
    <location>
        <begin position="1785"/>
        <end position="1813"/>
    </location>
</feature>
<reference evidence="3" key="1">
    <citation type="journal article" date="2023" name="IScience">
        <title>Live-bearing cockroach genome reveals convergent evolutionary mechanisms linked to viviparity in insects and beyond.</title>
        <authorList>
            <person name="Fouks B."/>
            <person name="Harrison M.C."/>
            <person name="Mikhailova A.A."/>
            <person name="Marchal E."/>
            <person name="English S."/>
            <person name="Carruthers M."/>
            <person name="Jennings E.C."/>
            <person name="Chiamaka E.L."/>
            <person name="Frigard R.A."/>
            <person name="Pippel M."/>
            <person name="Attardo G.M."/>
            <person name="Benoit J.B."/>
            <person name="Bornberg-Bauer E."/>
            <person name="Tobe S.S."/>
        </authorList>
    </citation>
    <scope>NUCLEOTIDE SEQUENCE</scope>
    <source>
        <strain evidence="3">Stay&amp;Tobe</strain>
    </source>
</reference>
<dbReference type="Pfam" id="PF20884">
    <property type="entry name" value="MUM1-like_PWWP"/>
    <property type="match status" value="1"/>
</dbReference>
<name>A0AAD8EAM8_DIPPU</name>
<feature type="compositionally biased region" description="Polar residues" evidence="1">
    <location>
        <begin position="152"/>
        <end position="169"/>
    </location>
</feature>
<evidence type="ECO:0000256" key="1">
    <source>
        <dbReference type="SAM" id="MobiDB-lite"/>
    </source>
</evidence>
<dbReference type="CDD" id="cd06080">
    <property type="entry name" value="PWWP_MUM1-like"/>
    <property type="match status" value="1"/>
</dbReference>
<feature type="compositionally biased region" description="Low complexity" evidence="1">
    <location>
        <begin position="364"/>
        <end position="381"/>
    </location>
</feature>
<feature type="region of interest" description="Disordered" evidence="1">
    <location>
        <begin position="151"/>
        <end position="171"/>
    </location>
</feature>
<feature type="region of interest" description="Disordered" evidence="1">
    <location>
        <begin position="1630"/>
        <end position="1773"/>
    </location>
</feature>
<dbReference type="Proteomes" id="UP001233999">
    <property type="component" value="Unassembled WGS sequence"/>
</dbReference>
<feature type="compositionally biased region" description="Polar residues" evidence="1">
    <location>
        <begin position="1725"/>
        <end position="1773"/>
    </location>
</feature>
<reference evidence="3" key="2">
    <citation type="submission" date="2023-05" db="EMBL/GenBank/DDBJ databases">
        <authorList>
            <person name="Fouks B."/>
        </authorList>
    </citation>
    <scope>NUCLEOTIDE SEQUENCE</scope>
    <source>
        <strain evidence="3">Stay&amp;Tobe</strain>
        <tissue evidence="3">Testes</tissue>
    </source>
</reference>
<feature type="non-terminal residue" evidence="3">
    <location>
        <position position="1983"/>
    </location>
</feature>
<feature type="compositionally biased region" description="Low complexity" evidence="1">
    <location>
        <begin position="1556"/>
        <end position="1572"/>
    </location>
</feature>
<feature type="compositionally biased region" description="Low complexity" evidence="1">
    <location>
        <begin position="1439"/>
        <end position="1458"/>
    </location>
</feature>
<feature type="compositionally biased region" description="Polar residues" evidence="1">
    <location>
        <begin position="282"/>
        <end position="291"/>
    </location>
</feature>
<feature type="region of interest" description="Disordered" evidence="1">
    <location>
        <begin position="1439"/>
        <end position="1477"/>
    </location>
</feature>
<feature type="non-terminal residue" evidence="3">
    <location>
        <position position="1"/>
    </location>
</feature>
<feature type="compositionally biased region" description="Basic and acidic residues" evidence="1">
    <location>
        <begin position="316"/>
        <end position="336"/>
    </location>
</feature>
<keyword evidence="4" id="KW-1185">Reference proteome</keyword>
<feature type="compositionally biased region" description="Polar residues" evidence="1">
    <location>
        <begin position="1648"/>
        <end position="1666"/>
    </location>
</feature>
<comment type="caution">
    <text evidence="3">The sequence shown here is derived from an EMBL/GenBank/DDBJ whole genome shotgun (WGS) entry which is preliminary data.</text>
</comment>